<comment type="similarity">
    <text evidence="1">Belongs to the free Met sulfoxide reductase family.</text>
</comment>
<dbReference type="PROSITE" id="PS01320">
    <property type="entry name" value="UPF0067"/>
    <property type="match status" value="1"/>
</dbReference>
<dbReference type="InterPro" id="IPR003018">
    <property type="entry name" value="GAF"/>
</dbReference>
<dbReference type="PANTHER" id="PTHR21021">
    <property type="entry name" value="GAF/PUTATIVE CYTOSKELETAL PROTEIN"/>
    <property type="match status" value="1"/>
</dbReference>
<dbReference type="InterPro" id="IPR029016">
    <property type="entry name" value="GAF-like_dom_sf"/>
</dbReference>
<evidence type="ECO:0000313" key="3">
    <source>
        <dbReference type="EMBL" id="MBP1920331.1"/>
    </source>
</evidence>
<gene>
    <name evidence="3" type="ORF">J2Z34_002842</name>
</gene>
<sequence length="159" mass="17606">MDFVFEKTPDREARLRTARLFVKSQLGKEKDLVANLSNISAILKESMDDLNWAGFYMMREGELVLGPFQGKPACVRIKPGEGVCGTAVAERKPMLVDDVHAVENHIACDSASRSELVVPIYSNGEVFGVIDLDSPSLARFTELEQRYVEEIAELIGSSL</sequence>
<keyword evidence="4" id="KW-1185">Reference proteome</keyword>
<dbReference type="SMART" id="SM00065">
    <property type="entry name" value="GAF"/>
    <property type="match status" value="1"/>
</dbReference>
<dbReference type="Gene3D" id="3.30.450.40">
    <property type="match status" value="1"/>
</dbReference>
<accession>A0ABS4G722</accession>
<evidence type="ECO:0000256" key="1">
    <source>
        <dbReference type="ARBA" id="ARBA00038454"/>
    </source>
</evidence>
<reference evidence="3 4" key="1">
    <citation type="submission" date="2021-03" db="EMBL/GenBank/DDBJ databases">
        <title>Genomic Encyclopedia of Type Strains, Phase IV (KMG-IV): sequencing the most valuable type-strain genomes for metagenomic binning, comparative biology and taxonomic classification.</title>
        <authorList>
            <person name="Goeker M."/>
        </authorList>
    </citation>
    <scope>NUCLEOTIDE SEQUENCE [LARGE SCALE GENOMIC DNA]</scope>
    <source>
        <strain evidence="3 4">DSM 6139</strain>
    </source>
</reference>
<comment type="caution">
    <text evidence="3">The sequence shown here is derived from an EMBL/GenBank/DDBJ whole genome shotgun (WGS) entry which is preliminary data.</text>
</comment>
<dbReference type="PANTHER" id="PTHR21021:SF15">
    <property type="entry name" value="FREE METHIONINE-R-SULFOXIDE REDUCTASE"/>
    <property type="match status" value="1"/>
</dbReference>
<feature type="domain" description="GAF" evidence="2">
    <location>
        <begin position="31"/>
        <end position="159"/>
    </location>
</feature>
<dbReference type="SUPFAM" id="SSF55781">
    <property type="entry name" value="GAF domain-like"/>
    <property type="match status" value="1"/>
</dbReference>
<evidence type="ECO:0000259" key="2">
    <source>
        <dbReference type="SMART" id="SM00065"/>
    </source>
</evidence>
<dbReference type="InterPro" id="IPR051330">
    <property type="entry name" value="Phosphatase_reg/MetRdx"/>
</dbReference>
<dbReference type="Pfam" id="PF13185">
    <property type="entry name" value="GAF_2"/>
    <property type="match status" value="1"/>
</dbReference>
<protein>
    <submittedName>
        <fullName evidence="3">GAF domain-containing protein</fullName>
    </submittedName>
</protein>
<dbReference type="Proteomes" id="UP001519271">
    <property type="component" value="Unassembled WGS sequence"/>
</dbReference>
<dbReference type="RefSeq" id="WP_209460509.1">
    <property type="nucleotide sequence ID" value="NZ_JAGGKC010000028.1"/>
</dbReference>
<proteinExistence type="inferred from homology"/>
<evidence type="ECO:0000313" key="4">
    <source>
        <dbReference type="Proteomes" id="UP001519271"/>
    </source>
</evidence>
<name>A0ABS4G722_9CLOT</name>
<dbReference type="EMBL" id="JAGGKC010000028">
    <property type="protein sequence ID" value="MBP1920331.1"/>
    <property type="molecule type" value="Genomic_DNA"/>
</dbReference>
<organism evidence="3 4">
    <name type="scientific">Youngiibacter multivorans</name>
    <dbReference type="NCBI Taxonomy" id="937251"/>
    <lineage>
        <taxon>Bacteria</taxon>
        <taxon>Bacillati</taxon>
        <taxon>Bacillota</taxon>
        <taxon>Clostridia</taxon>
        <taxon>Eubacteriales</taxon>
        <taxon>Clostridiaceae</taxon>
        <taxon>Youngiibacter</taxon>
    </lineage>
</organism>
<dbReference type="InterPro" id="IPR000614">
    <property type="entry name" value="FRMsr_CS"/>
</dbReference>